<keyword evidence="1" id="KW-0813">Transport</keyword>
<sequence>MDAAATIQPFGFDRVFFHKVDTPVAPPQLPDEPSFEALQEQVEDLQALLERMKAEHAVELARARADGFEAGAAQARTERGEALLAATDALYASLDLVECRFDEAAQRMVGEAGAVAFHAAEMLAGHAIDEAPARAIDEALGRALDQVVRGTALVVRANPEMCEDIAALIEAREGRAGRALSITVVSDEEVAPGDARIDWNAGGLDVDLQARRAAVLAELDGVLRPATQRGMPDGRVPREA</sequence>
<reference evidence="4 5" key="1">
    <citation type="submission" date="2017-05" db="EMBL/GenBank/DDBJ databases">
        <authorList>
            <person name="Varghese N."/>
            <person name="Submissions S."/>
        </authorList>
    </citation>
    <scope>NUCLEOTIDE SEQUENCE [LARGE SCALE GENOMIC DNA]</scope>
    <source>
        <strain evidence="4 5">SM16</strain>
    </source>
</reference>
<name>A0ABY1QNH7_9SPHN</name>
<dbReference type="EMBL" id="FXUI01000009">
    <property type="protein sequence ID" value="SMP76299.1"/>
    <property type="molecule type" value="Genomic_DNA"/>
</dbReference>
<accession>A0ABY1QNH7</accession>
<protein>
    <submittedName>
        <fullName evidence="4">Flagellar assembly protein FliH/type III secretion protein L</fullName>
    </submittedName>
</protein>
<evidence type="ECO:0000256" key="2">
    <source>
        <dbReference type="ARBA" id="ARBA00022927"/>
    </source>
</evidence>
<organism evidence="4 5">
    <name type="scientific">Novosphingobium panipatense</name>
    <dbReference type="NCBI Taxonomy" id="428991"/>
    <lineage>
        <taxon>Bacteria</taxon>
        <taxon>Pseudomonadati</taxon>
        <taxon>Pseudomonadota</taxon>
        <taxon>Alphaproteobacteria</taxon>
        <taxon>Sphingomonadales</taxon>
        <taxon>Sphingomonadaceae</taxon>
        <taxon>Novosphingobium</taxon>
    </lineage>
</organism>
<feature type="coiled-coil region" evidence="3">
    <location>
        <begin position="35"/>
        <end position="62"/>
    </location>
</feature>
<dbReference type="InterPro" id="IPR051472">
    <property type="entry name" value="T3SS_Stator/FliH"/>
</dbReference>
<evidence type="ECO:0000256" key="1">
    <source>
        <dbReference type="ARBA" id="ARBA00022448"/>
    </source>
</evidence>
<keyword evidence="5" id="KW-1185">Reference proteome</keyword>
<proteinExistence type="predicted"/>
<keyword evidence="2" id="KW-0653">Protein transport</keyword>
<evidence type="ECO:0000313" key="5">
    <source>
        <dbReference type="Proteomes" id="UP001157910"/>
    </source>
</evidence>
<evidence type="ECO:0000313" key="4">
    <source>
        <dbReference type="EMBL" id="SMP76299.1"/>
    </source>
</evidence>
<keyword evidence="4" id="KW-0282">Flagellum</keyword>
<dbReference type="PANTHER" id="PTHR34982:SF1">
    <property type="entry name" value="FLAGELLAR ASSEMBLY PROTEIN FLIH"/>
    <property type="match status" value="1"/>
</dbReference>
<comment type="caution">
    <text evidence="4">The sequence shown here is derived from an EMBL/GenBank/DDBJ whole genome shotgun (WGS) entry which is preliminary data.</text>
</comment>
<dbReference type="Proteomes" id="UP001157910">
    <property type="component" value="Unassembled WGS sequence"/>
</dbReference>
<keyword evidence="3" id="KW-0175">Coiled coil</keyword>
<keyword evidence="4" id="KW-0969">Cilium</keyword>
<keyword evidence="4" id="KW-0966">Cell projection</keyword>
<dbReference type="RefSeq" id="WP_283406709.1">
    <property type="nucleotide sequence ID" value="NZ_FXUI01000009.1"/>
</dbReference>
<dbReference type="PANTHER" id="PTHR34982">
    <property type="entry name" value="YOP PROTEINS TRANSLOCATION PROTEIN L"/>
    <property type="match status" value="1"/>
</dbReference>
<gene>
    <name evidence="4" type="ORF">SAMN06296065_10992</name>
</gene>
<evidence type="ECO:0000256" key="3">
    <source>
        <dbReference type="SAM" id="Coils"/>
    </source>
</evidence>